<comment type="caution">
    <text evidence="1">The sequence shown here is derived from an EMBL/GenBank/DDBJ whole genome shotgun (WGS) entry which is preliminary data.</text>
</comment>
<dbReference type="SUPFAM" id="SSF158622">
    <property type="entry name" value="YheA/YmcA-like"/>
    <property type="match status" value="1"/>
</dbReference>
<dbReference type="RefSeq" id="WP_191139132.1">
    <property type="nucleotide sequence ID" value="NZ_JACXAG020000002.1"/>
</dbReference>
<dbReference type="Proteomes" id="UP000661691">
    <property type="component" value="Unassembled WGS sequence"/>
</dbReference>
<dbReference type="PANTHER" id="PTHR38448:SF2">
    <property type="entry name" value="REGULATORY PROTEIN YLBF"/>
    <property type="match status" value="1"/>
</dbReference>
<organism evidence="1 2">
    <name type="scientific">Polycladospora coralii</name>
    <dbReference type="NCBI Taxonomy" id="2771432"/>
    <lineage>
        <taxon>Bacteria</taxon>
        <taxon>Bacillati</taxon>
        <taxon>Bacillota</taxon>
        <taxon>Bacilli</taxon>
        <taxon>Bacillales</taxon>
        <taxon>Thermoactinomycetaceae</taxon>
        <taxon>Polycladospora</taxon>
    </lineage>
</organism>
<dbReference type="PANTHER" id="PTHR38448">
    <property type="entry name" value="REGULATORY PROTEIN YLBF-RELATED"/>
    <property type="match status" value="1"/>
</dbReference>
<dbReference type="Pfam" id="PF06133">
    <property type="entry name" value="Com_YlbF"/>
    <property type="match status" value="1"/>
</dbReference>
<dbReference type="AlphaFoldDB" id="A0A926RT72"/>
<proteinExistence type="predicted"/>
<dbReference type="InterPro" id="IPR052767">
    <property type="entry name" value="Bact_com_dev_regulator"/>
</dbReference>
<name>A0A926RT72_9BACL</name>
<evidence type="ECO:0000313" key="1">
    <source>
        <dbReference type="EMBL" id="MBD1370967.1"/>
    </source>
</evidence>
<reference evidence="1" key="1">
    <citation type="submission" date="2020-09" db="EMBL/GenBank/DDBJ databases">
        <title>A novel bacterium of genus Hazenella, isolated from South China Sea.</title>
        <authorList>
            <person name="Huang H."/>
            <person name="Mo K."/>
            <person name="Hu Y."/>
        </authorList>
    </citation>
    <scope>NUCLEOTIDE SEQUENCE</scope>
    <source>
        <strain evidence="1">IB182357</strain>
    </source>
</reference>
<dbReference type="InterPro" id="IPR023378">
    <property type="entry name" value="YheA/YmcA-like_dom_sf"/>
</dbReference>
<keyword evidence="2" id="KW-1185">Reference proteome</keyword>
<dbReference type="InterPro" id="IPR010368">
    <property type="entry name" value="Com_YlbF"/>
</dbReference>
<protein>
    <submittedName>
        <fullName evidence="1">YlbF family regulator</fullName>
    </submittedName>
</protein>
<dbReference type="Gene3D" id="1.20.1500.10">
    <property type="entry name" value="YheA/YmcA-like"/>
    <property type="match status" value="1"/>
</dbReference>
<gene>
    <name evidence="1" type="ORF">IC620_01140</name>
</gene>
<accession>A0A926RT72</accession>
<dbReference type="EMBL" id="JACXAH010000002">
    <property type="protein sequence ID" value="MBD1370967.1"/>
    <property type="molecule type" value="Genomic_DNA"/>
</dbReference>
<evidence type="ECO:0000313" key="2">
    <source>
        <dbReference type="Proteomes" id="UP000661691"/>
    </source>
</evidence>
<sequence>MNHLNMTDILLDVYDLADQINESDEMHHYLRWKMEVERDEEAQKLIKKFQHVKERFMEAQRFGIFHPNYHQAKEEMESYQSELKGHRSIGQYLAAEDELDRLLSEVMKILAHTVSRTIKVPLHDPSLAGQAKRSCSSGS</sequence>